<dbReference type="CDD" id="cd00155">
    <property type="entry name" value="RasGEF"/>
    <property type="match status" value="1"/>
</dbReference>
<dbReference type="InterPro" id="IPR001895">
    <property type="entry name" value="RASGEF_cat_dom"/>
</dbReference>
<dbReference type="PANTHER" id="PTHR45161">
    <property type="entry name" value="CYTOSKELETON-ASSOCIATED PROTEIN 4"/>
    <property type="match status" value="1"/>
</dbReference>
<dbReference type="InterPro" id="IPR001478">
    <property type="entry name" value="PDZ"/>
</dbReference>
<dbReference type="SUPFAM" id="SSF51206">
    <property type="entry name" value="cAMP-binding domain-like"/>
    <property type="match status" value="1"/>
</dbReference>
<dbReference type="Gene3D" id="1.20.870.10">
    <property type="entry name" value="Son of sevenless (SoS) protein Chain: S domain 1"/>
    <property type="match status" value="1"/>
</dbReference>
<feature type="compositionally biased region" description="Acidic residues" evidence="10">
    <location>
        <begin position="156"/>
        <end position="169"/>
    </location>
</feature>
<dbReference type="Gene3D" id="2.60.120.10">
    <property type="entry name" value="Jelly Rolls"/>
    <property type="match status" value="1"/>
</dbReference>
<evidence type="ECO:0000256" key="3">
    <source>
        <dbReference type="ARBA" id="ARBA00010829"/>
    </source>
</evidence>
<dbReference type="SUPFAM" id="SSF54236">
    <property type="entry name" value="Ubiquitin-like"/>
    <property type="match status" value="1"/>
</dbReference>
<keyword evidence="4" id="KW-1003">Cell membrane</keyword>
<dbReference type="Ensembl" id="ENSBJAT00000021471.1">
    <property type="protein sequence ID" value="ENSBJAP00000020881.1"/>
    <property type="gene ID" value="ENSBJAG00000013271.1"/>
</dbReference>
<reference evidence="16" key="2">
    <citation type="submission" date="2025-09" db="UniProtKB">
        <authorList>
            <consortium name="Ensembl"/>
        </authorList>
    </citation>
    <scope>IDENTIFICATION</scope>
</reference>
<evidence type="ECO:0000256" key="9">
    <source>
        <dbReference type="PROSITE-ProRule" id="PRU00168"/>
    </source>
</evidence>
<dbReference type="SUPFAM" id="SSF48366">
    <property type="entry name" value="Ras GEF"/>
    <property type="match status" value="1"/>
</dbReference>
<evidence type="ECO:0000256" key="8">
    <source>
        <dbReference type="ARBA" id="ARBA00023136"/>
    </source>
</evidence>
<evidence type="ECO:0000256" key="5">
    <source>
        <dbReference type="ARBA" id="ARBA00022490"/>
    </source>
</evidence>
<dbReference type="CDD" id="cd01785">
    <property type="entry name" value="RA_PDZ-GEF1"/>
    <property type="match status" value="1"/>
</dbReference>
<feature type="domain" description="Ras-GEF" evidence="11">
    <location>
        <begin position="791"/>
        <end position="1018"/>
    </location>
</feature>
<feature type="domain" description="Cyclic nucleotide-binding" evidence="12">
    <location>
        <begin position="210"/>
        <end position="310"/>
    </location>
</feature>
<dbReference type="SMART" id="SM00228">
    <property type="entry name" value="PDZ"/>
    <property type="match status" value="1"/>
</dbReference>
<comment type="similarity">
    <text evidence="3">Belongs to the RAPGEF2 family.</text>
</comment>
<evidence type="ECO:0000256" key="7">
    <source>
        <dbReference type="ARBA" id="ARBA00022658"/>
    </source>
</evidence>
<dbReference type="InterPro" id="IPR029071">
    <property type="entry name" value="Ubiquitin-like_domsf"/>
</dbReference>
<dbReference type="GO" id="GO:0005886">
    <property type="term" value="C:plasma membrane"/>
    <property type="evidence" value="ECO:0007669"/>
    <property type="project" value="UniProtKB-SubCell"/>
</dbReference>
<protein>
    <recommendedName>
        <fullName evidence="18">Rap guanine nucleotide exchange factor 6</fullName>
    </recommendedName>
</protein>
<dbReference type="FunFam" id="2.60.120.10:FF:000019">
    <property type="entry name" value="rap guanine nucleotide exchange factor 6 isoform X1"/>
    <property type="match status" value="1"/>
</dbReference>
<proteinExistence type="inferred from homology"/>
<keyword evidence="8" id="KW-0472">Membrane</keyword>
<evidence type="ECO:0000256" key="2">
    <source>
        <dbReference type="ARBA" id="ARBA00004496"/>
    </source>
</evidence>
<evidence type="ECO:0000259" key="11">
    <source>
        <dbReference type="PROSITE" id="PS50009"/>
    </source>
</evidence>
<evidence type="ECO:0000259" key="15">
    <source>
        <dbReference type="PROSITE" id="PS50212"/>
    </source>
</evidence>
<dbReference type="Pfam" id="PF00027">
    <property type="entry name" value="cNMP_binding"/>
    <property type="match status" value="1"/>
</dbReference>
<dbReference type="Gene3D" id="2.30.42.10">
    <property type="match status" value="1"/>
</dbReference>
<dbReference type="PROSITE" id="PS50106">
    <property type="entry name" value="PDZ"/>
    <property type="match status" value="1"/>
</dbReference>
<dbReference type="SMART" id="SM00100">
    <property type="entry name" value="cNMP"/>
    <property type="match status" value="1"/>
</dbReference>
<dbReference type="Pfam" id="PF00788">
    <property type="entry name" value="RA"/>
    <property type="match status" value="1"/>
</dbReference>
<dbReference type="SMART" id="SM00229">
    <property type="entry name" value="RasGEFN"/>
    <property type="match status" value="1"/>
</dbReference>
<feature type="compositionally biased region" description="Low complexity" evidence="10">
    <location>
        <begin position="116"/>
        <end position="133"/>
    </location>
</feature>
<evidence type="ECO:0000259" key="14">
    <source>
        <dbReference type="PROSITE" id="PS50200"/>
    </source>
</evidence>
<dbReference type="GO" id="GO:0007264">
    <property type="term" value="P:small GTPase-mediated signal transduction"/>
    <property type="evidence" value="ECO:0007669"/>
    <property type="project" value="InterPro"/>
</dbReference>
<dbReference type="InterPro" id="IPR023578">
    <property type="entry name" value="Ras_GEF_dom_sf"/>
</dbReference>
<dbReference type="PROSITE" id="PS50212">
    <property type="entry name" value="RASGEF_NTER"/>
    <property type="match status" value="1"/>
</dbReference>
<keyword evidence="17" id="KW-1185">Reference proteome</keyword>
<dbReference type="FunFam" id="2.30.42.10:FF:000024">
    <property type="entry name" value="rap guanine nucleotide exchange factor 2 isoform X1"/>
    <property type="match status" value="1"/>
</dbReference>
<feature type="region of interest" description="Disordered" evidence="10">
    <location>
        <begin position="1295"/>
        <end position="1364"/>
    </location>
</feature>
<dbReference type="Pfam" id="PF00595">
    <property type="entry name" value="PDZ"/>
    <property type="match status" value="1"/>
</dbReference>
<evidence type="ECO:0000256" key="4">
    <source>
        <dbReference type="ARBA" id="ARBA00022475"/>
    </source>
</evidence>
<dbReference type="GO" id="GO:0005737">
    <property type="term" value="C:cytoplasm"/>
    <property type="evidence" value="ECO:0007669"/>
    <property type="project" value="UniProtKB-SubCell"/>
</dbReference>
<dbReference type="PROSITE" id="PS50009">
    <property type="entry name" value="RASGEF_CAT"/>
    <property type="match status" value="1"/>
</dbReference>
<evidence type="ECO:0000256" key="1">
    <source>
        <dbReference type="ARBA" id="ARBA00004236"/>
    </source>
</evidence>
<dbReference type="FunFam" id="1.20.870.10:FF:000001">
    <property type="entry name" value="rap guanine nucleotide exchange factor 2 isoform X2"/>
    <property type="match status" value="1"/>
</dbReference>
<dbReference type="SMART" id="SM00147">
    <property type="entry name" value="RasGEF"/>
    <property type="match status" value="1"/>
</dbReference>
<feature type="domain" description="Ras-associating" evidence="14">
    <location>
        <begin position="680"/>
        <end position="766"/>
    </location>
</feature>
<dbReference type="InterPro" id="IPR000651">
    <property type="entry name" value="Ras-like_Gua-exchang_fac_N"/>
</dbReference>
<dbReference type="PROSITE" id="PS50042">
    <property type="entry name" value="CNMP_BINDING_3"/>
    <property type="match status" value="1"/>
</dbReference>
<dbReference type="CDD" id="cd06755">
    <property type="entry name" value="PDZ_RapGEF2_RapGEF6-like"/>
    <property type="match status" value="1"/>
</dbReference>
<dbReference type="SUPFAM" id="SSF50156">
    <property type="entry name" value="PDZ domain-like"/>
    <property type="match status" value="1"/>
</dbReference>
<dbReference type="CDD" id="cd06224">
    <property type="entry name" value="REM"/>
    <property type="match status" value="1"/>
</dbReference>
<dbReference type="InterPro" id="IPR014710">
    <property type="entry name" value="RmlC-like_jellyroll"/>
</dbReference>
<comment type="subcellular location">
    <subcellularLocation>
        <location evidence="1">Cell membrane</location>
    </subcellularLocation>
    <subcellularLocation>
        <location evidence="2">Cytoplasm</location>
    </subcellularLocation>
</comment>
<feature type="compositionally biased region" description="Polar residues" evidence="10">
    <location>
        <begin position="73"/>
        <end position="82"/>
    </location>
</feature>
<keyword evidence="7 9" id="KW-0344">Guanine-nucleotide releasing factor</keyword>
<accession>A0A8C0BR54</accession>
<dbReference type="FunFam" id="1.10.840.10:FF:000001">
    <property type="entry name" value="Rap guanine nucleotide exchange factor (GEF) 6"/>
    <property type="match status" value="1"/>
</dbReference>
<dbReference type="Pfam" id="PF00617">
    <property type="entry name" value="RasGEF"/>
    <property type="match status" value="1"/>
</dbReference>
<dbReference type="InterPro" id="IPR018490">
    <property type="entry name" value="cNMP-bd_dom_sf"/>
</dbReference>
<feature type="region of interest" description="Disordered" evidence="10">
    <location>
        <begin position="66"/>
        <end position="181"/>
    </location>
</feature>
<sequence>VLMKDSMFLPPCSFGKQSGGKRGCECIILEPSEMIVVENSKDNEENILQREVPLRQSRRRFRKINQRGERQTITDNVDSSSYMGLPPSPRAGVLPADLTKMHLTDNPHPQVTHVPSSQSGCSIASDSGSSSLSDIYQATESEMGDVDLTGLPEAPVDSEDEEEEEDEDIDRTSDPLLGRDVVRECLEKEPADKTDDDIEQLLEFMHQLPAFANMTMSVRRELCSVMIFEVVEQAGAIILEDGQELDSWYVILNGTVEISYPDGKSESLCMGNSFGITPSLDKQYMNGVVRTKVDDCQFVCIAQQDYWRILNHVEKNTHKVEEEGEIVMVKEHRELDRSGTRKGHIVIKATPERLIMHLIEEHSIVDPTYIEDFLLTYRTFLTSPLEVGNKLLEWFTVDSLRDKVTRVVLLWVNNHFNDFEGDPAMTRFLEEFEKNLEDTKMKGHLRLLNIACAAKAKWRQITLQKPSRDSPLFFSLLGGSDKGFGIFVETVEMGSKAAEAGLKRGDQIMEVNGQNFENITFVKALEILRNNTHLSITVKTNIFVFKELLCRIGQEKNGIPHIPKIAEKKNNRYSIPDMPGDVEQMFPREKGNKKMKANTVSGGRNRIRKILDKTRFSILPPKLFSDGSVSQSQDDSIVGTRQCRHSLAIMPIPGTLSSSSPDLLQPTTSILDFSNPSDIPDQVIRVFKADQQSCYIIISKDTTAKEVVSHAVHEFNLTGAPETYSLCEVSVSPEGVIKQRRLPDQFSKLADRIQLNGRYYLKNNMETETLCSDEDAQELLRESQISLLQLSTIEVATQLSMRDFELFRNIEPTEYIDDLYKLDSKTGNAHLKQFEDVINQETFWVAMEILAEPNQLKRMKIIKHFIKIALHCRECKNFNSMFAVISGLNLAPVARLRGTWEKLPSKYEKHLRDLQDLFDPSRNMAKYRNILSSQSMQPPIIPLFPVVKKDITFLHEGNDSKVDGLVNFEKLRMIAKEIRQVVRMTSANMDPAVMFRQRKKRWRSLGSLSQGSTNSNMLDVQGGAHKKRARRSSLLNAKKLYEDAQMARKVKQYLSNLNVETDEEKIQILSLQCEPAYSTRKYSDLERYVLFSPLGYALIPSTKSDNFSDSSHSEISSRSSIVSNCSVDSMSAALQDERSLSQSLIVVDSGGAERKEHPHWSISRPALIRGMAFTSSMSSEEISHEHITVEAADSGRGSWTSCSSSSHDNFQNIPNQKSWDLLNSYRHTQLDGPIAEVDPTNCYSEEAYLYSEAFSKTNRQSKASVELDQSRQSWASSSSLSDTYETNYGTIKRRGLENSTAEQAEVLDSKPGADTTYKTVTSSTEKGLIGKYREPPPTPPGYMGISLADIKEGSPHHPHLKPPDYSVAVQRSKMLHSDLSRLSSASLGSEPVACISSKMPQWHSRQPSNPKLPPYSSREISGD</sequence>
<feature type="compositionally biased region" description="Polar residues" evidence="10">
    <location>
        <begin position="1316"/>
        <end position="1325"/>
    </location>
</feature>
<keyword evidence="6" id="KW-0597">Phosphoprotein</keyword>
<dbReference type="SMART" id="SM00314">
    <property type="entry name" value="RA"/>
    <property type="match status" value="1"/>
</dbReference>
<evidence type="ECO:0008006" key="18">
    <source>
        <dbReference type="Google" id="ProtNLM"/>
    </source>
</evidence>
<dbReference type="CDD" id="cd00038">
    <property type="entry name" value="CAP_ED"/>
    <property type="match status" value="1"/>
</dbReference>
<feature type="domain" description="N-terminal Ras-GEF" evidence="15">
    <location>
        <begin position="342"/>
        <end position="455"/>
    </location>
</feature>
<dbReference type="Pfam" id="PF00618">
    <property type="entry name" value="RasGEF_N"/>
    <property type="match status" value="1"/>
</dbReference>
<evidence type="ECO:0000313" key="17">
    <source>
        <dbReference type="Proteomes" id="UP000694555"/>
    </source>
</evidence>
<organism evidence="16 17">
    <name type="scientific">Buteo japonicus</name>
    <dbReference type="NCBI Taxonomy" id="224669"/>
    <lineage>
        <taxon>Eukaryota</taxon>
        <taxon>Metazoa</taxon>
        <taxon>Chordata</taxon>
        <taxon>Craniata</taxon>
        <taxon>Vertebrata</taxon>
        <taxon>Euteleostomi</taxon>
        <taxon>Archelosauria</taxon>
        <taxon>Archosauria</taxon>
        <taxon>Dinosauria</taxon>
        <taxon>Saurischia</taxon>
        <taxon>Theropoda</taxon>
        <taxon>Coelurosauria</taxon>
        <taxon>Aves</taxon>
        <taxon>Neognathae</taxon>
        <taxon>Neoaves</taxon>
        <taxon>Telluraves</taxon>
        <taxon>Accipitrimorphae</taxon>
        <taxon>Accipitriformes</taxon>
        <taxon>Accipitridae</taxon>
        <taxon>Accipitrinae</taxon>
        <taxon>Buteo</taxon>
    </lineage>
</organism>
<dbReference type="InterPro" id="IPR036964">
    <property type="entry name" value="RASGEF_cat_dom_sf"/>
</dbReference>
<evidence type="ECO:0000259" key="13">
    <source>
        <dbReference type="PROSITE" id="PS50106"/>
    </source>
</evidence>
<name>A0A8C0BR54_9AVES</name>
<feature type="domain" description="PDZ" evidence="13">
    <location>
        <begin position="460"/>
        <end position="530"/>
    </location>
</feature>
<dbReference type="Gene3D" id="1.10.840.10">
    <property type="entry name" value="Ras guanine-nucleotide exchange factors catalytic domain"/>
    <property type="match status" value="1"/>
</dbReference>
<evidence type="ECO:0000256" key="10">
    <source>
        <dbReference type="SAM" id="MobiDB-lite"/>
    </source>
</evidence>
<feature type="region of interest" description="Disordered" evidence="10">
    <location>
        <begin position="1398"/>
        <end position="1423"/>
    </location>
</feature>
<dbReference type="InterPro" id="IPR000159">
    <property type="entry name" value="RA_dom"/>
</dbReference>
<dbReference type="Proteomes" id="UP000694555">
    <property type="component" value="Unplaced"/>
</dbReference>
<evidence type="ECO:0000313" key="16">
    <source>
        <dbReference type="Ensembl" id="ENSBJAP00000020881.1"/>
    </source>
</evidence>
<dbReference type="InterPro" id="IPR036034">
    <property type="entry name" value="PDZ_sf"/>
</dbReference>
<dbReference type="GO" id="GO:0005085">
    <property type="term" value="F:guanyl-nucleotide exchange factor activity"/>
    <property type="evidence" value="ECO:0007669"/>
    <property type="project" value="UniProtKB-KW"/>
</dbReference>
<evidence type="ECO:0000259" key="12">
    <source>
        <dbReference type="PROSITE" id="PS50042"/>
    </source>
</evidence>
<dbReference type="InterPro" id="IPR000595">
    <property type="entry name" value="cNMP-bd_dom"/>
</dbReference>
<keyword evidence="5" id="KW-0963">Cytoplasm</keyword>
<dbReference type="PANTHER" id="PTHR45161:SF4">
    <property type="entry name" value="RAP GUANINE NUCLEOTIDE EXCHANGE FACTOR 6"/>
    <property type="match status" value="1"/>
</dbReference>
<evidence type="ECO:0000256" key="6">
    <source>
        <dbReference type="ARBA" id="ARBA00022553"/>
    </source>
</evidence>
<reference evidence="16" key="1">
    <citation type="submission" date="2025-08" db="UniProtKB">
        <authorList>
            <consortium name="Ensembl"/>
        </authorList>
    </citation>
    <scope>IDENTIFICATION</scope>
</reference>
<dbReference type="PROSITE" id="PS50200">
    <property type="entry name" value="RA"/>
    <property type="match status" value="1"/>
</dbReference>